<feature type="domain" description="Tox-REase-9" evidence="1">
    <location>
        <begin position="6"/>
        <end position="92"/>
    </location>
</feature>
<dbReference type="EMBL" id="RQZF01000022">
    <property type="protein sequence ID" value="RRC94442.1"/>
    <property type="molecule type" value="Genomic_DNA"/>
</dbReference>
<evidence type="ECO:0000313" key="2">
    <source>
        <dbReference type="EMBL" id="RRC94442.1"/>
    </source>
</evidence>
<comment type="caution">
    <text evidence="2">The sequence shown here is derived from an EMBL/GenBank/DDBJ whole genome shotgun (WGS) entry which is preliminary data.</text>
</comment>
<gene>
    <name evidence="2" type="ORF">EII11_10265</name>
</gene>
<protein>
    <recommendedName>
        <fullName evidence="1">Tox-REase-9 domain-containing protein</fullName>
    </recommendedName>
</protein>
<evidence type="ECO:0000259" key="1">
    <source>
        <dbReference type="Pfam" id="PF15650"/>
    </source>
</evidence>
<feature type="non-terminal residue" evidence="2">
    <location>
        <position position="1"/>
    </location>
</feature>
<accession>A0A3P1SDP6</accession>
<reference evidence="2 3" key="1">
    <citation type="submission" date="2018-11" db="EMBL/GenBank/DDBJ databases">
        <title>Genomes From Bacteria Associated with the Canine Oral Cavity: a Test Case for Automated Genome-Based Taxonomic Assignment.</title>
        <authorList>
            <person name="Coil D.A."/>
            <person name="Jospin G."/>
            <person name="Darling A.E."/>
            <person name="Wallis C."/>
            <person name="Davis I.J."/>
            <person name="Harris S."/>
            <person name="Eisen J.A."/>
            <person name="Holcombe L.J."/>
            <person name="O'Flynn C."/>
        </authorList>
    </citation>
    <scope>NUCLEOTIDE SEQUENCE [LARGE SCALE GENOMIC DNA]</scope>
    <source>
        <strain evidence="2 3">OH770</strain>
    </source>
</reference>
<dbReference type="Pfam" id="PF15650">
    <property type="entry name" value="Tox-REase-9"/>
    <property type="match status" value="1"/>
</dbReference>
<dbReference type="OrthoDB" id="9790745at2"/>
<keyword evidence="3" id="KW-1185">Reference proteome</keyword>
<dbReference type="AlphaFoldDB" id="A0A3P1SDP6"/>
<evidence type="ECO:0000313" key="3">
    <source>
        <dbReference type="Proteomes" id="UP000280444"/>
    </source>
</evidence>
<organism evidence="2 3">
    <name type="scientific">Schaalia canis</name>
    <dbReference type="NCBI Taxonomy" id="100469"/>
    <lineage>
        <taxon>Bacteria</taxon>
        <taxon>Bacillati</taxon>
        <taxon>Actinomycetota</taxon>
        <taxon>Actinomycetes</taxon>
        <taxon>Actinomycetales</taxon>
        <taxon>Actinomycetaceae</taxon>
        <taxon>Schaalia</taxon>
    </lineage>
</organism>
<sequence length="94" mass="10528">GESLEAAAGRRAHEMYPLAVGQDQGYLFNRGLLDSRLRPDAWSGDLRIVRELKPNTPSGLATGRRQLAGYRQEVANTPGQNVEEWTFILDLYEP</sequence>
<dbReference type="Proteomes" id="UP000280444">
    <property type="component" value="Unassembled WGS sequence"/>
</dbReference>
<name>A0A3P1SDP6_9ACTO</name>
<proteinExistence type="predicted"/>
<dbReference type="InterPro" id="IPR028902">
    <property type="entry name" value="Tox-REase-9_dom"/>
</dbReference>